<name>A0A016TPM7_9BILA</name>
<proteinExistence type="predicted"/>
<comment type="caution">
    <text evidence="1">The sequence shown here is derived from an EMBL/GenBank/DDBJ whole genome shotgun (WGS) entry which is preliminary data.</text>
</comment>
<sequence length="114" mass="12863">MLVTRLGATKSVAIQSSWQLNMAKVQAKSILNKNIAEEKLKFERSYAHWNAHLQNGHYFWDNLILFYVNCLGKIFSACSPGFAAFASADIINGVLTEEYRSIFPCKEVINCKSV</sequence>
<dbReference type="EMBL" id="JARK01001422">
    <property type="protein sequence ID" value="EYC04735.1"/>
    <property type="molecule type" value="Genomic_DNA"/>
</dbReference>
<gene>
    <name evidence="1" type="primary">Acey_s0086.g1962</name>
    <name evidence="1" type="ORF">Y032_0086g1962</name>
</gene>
<accession>A0A016TPM7</accession>
<protein>
    <submittedName>
        <fullName evidence="1">Uncharacterized protein</fullName>
    </submittedName>
</protein>
<organism evidence="1 2">
    <name type="scientific">Ancylostoma ceylanicum</name>
    <dbReference type="NCBI Taxonomy" id="53326"/>
    <lineage>
        <taxon>Eukaryota</taxon>
        <taxon>Metazoa</taxon>
        <taxon>Ecdysozoa</taxon>
        <taxon>Nematoda</taxon>
        <taxon>Chromadorea</taxon>
        <taxon>Rhabditida</taxon>
        <taxon>Rhabditina</taxon>
        <taxon>Rhabditomorpha</taxon>
        <taxon>Strongyloidea</taxon>
        <taxon>Ancylostomatidae</taxon>
        <taxon>Ancylostomatinae</taxon>
        <taxon>Ancylostoma</taxon>
    </lineage>
</organism>
<dbReference type="AlphaFoldDB" id="A0A016TPM7"/>
<evidence type="ECO:0000313" key="2">
    <source>
        <dbReference type="Proteomes" id="UP000024635"/>
    </source>
</evidence>
<dbReference type="Proteomes" id="UP000024635">
    <property type="component" value="Unassembled WGS sequence"/>
</dbReference>
<reference evidence="2" key="1">
    <citation type="journal article" date="2015" name="Nat. Genet.">
        <title>The genome and transcriptome of the zoonotic hookworm Ancylostoma ceylanicum identify infection-specific gene families.</title>
        <authorList>
            <person name="Schwarz E.M."/>
            <person name="Hu Y."/>
            <person name="Antoshechkin I."/>
            <person name="Miller M.M."/>
            <person name="Sternberg P.W."/>
            <person name="Aroian R.V."/>
        </authorList>
    </citation>
    <scope>NUCLEOTIDE SEQUENCE</scope>
    <source>
        <strain evidence="2">HY135</strain>
    </source>
</reference>
<keyword evidence="2" id="KW-1185">Reference proteome</keyword>
<evidence type="ECO:0000313" key="1">
    <source>
        <dbReference type="EMBL" id="EYC04735.1"/>
    </source>
</evidence>